<dbReference type="EMBL" id="CT867993">
    <property type="protein sequence ID" value="CAK57597.1"/>
    <property type="molecule type" value="Genomic_DNA"/>
</dbReference>
<evidence type="ECO:0000256" key="1">
    <source>
        <dbReference type="ARBA" id="ARBA00006484"/>
    </source>
</evidence>
<dbReference type="AlphaFoldDB" id="A0BGD0"/>
<feature type="chain" id="PRO_5002622325" evidence="3">
    <location>
        <begin position="18"/>
        <end position="315"/>
    </location>
</feature>
<comment type="similarity">
    <text evidence="1">Belongs to the short-chain dehydrogenases/reductases (SDR) family.</text>
</comment>
<dbReference type="PANTHER" id="PTHR24320:SF148">
    <property type="entry name" value="NAD(P)-BINDING ROSSMANN-FOLD SUPERFAMILY PROTEIN"/>
    <property type="match status" value="1"/>
</dbReference>
<evidence type="ECO:0000256" key="3">
    <source>
        <dbReference type="SAM" id="SignalP"/>
    </source>
</evidence>
<dbReference type="KEGG" id="ptm:GSPATT00028632001"/>
<feature type="signal peptide" evidence="3">
    <location>
        <begin position="1"/>
        <end position="17"/>
    </location>
</feature>
<dbReference type="Gene3D" id="3.40.50.720">
    <property type="entry name" value="NAD(P)-binding Rossmann-like Domain"/>
    <property type="match status" value="1"/>
</dbReference>
<name>A0BGD0_PARTE</name>
<dbReference type="InParanoid" id="A0BGD0"/>
<keyword evidence="2" id="KW-0560">Oxidoreductase</keyword>
<keyword evidence="3" id="KW-0732">Signal</keyword>
<dbReference type="HOGENOM" id="CLU_010194_44_5_1"/>
<dbReference type="PRINTS" id="PR00081">
    <property type="entry name" value="GDHRDH"/>
</dbReference>
<dbReference type="OMA" id="CKGNAAM"/>
<reference evidence="4 5" key="1">
    <citation type="journal article" date="2006" name="Nature">
        <title>Global trends of whole-genome duplications revealed by the ciliate Paramecium tetraurelia.</title>
        <authorList>
            <consortium name="Genoscope"/>
            <person name="Aury J.-M."/>
            <person name="Jaillon O."/>
            <person name="Duret L."/>
            <person name="Noel B."/>
            <person name="Jubin C."/>
            <person name="Porcel B.M."/>
            <person name="Segurens B."/>
            <person name="Daubin V."/>
            <person name="Anthouard V."/>
            <person name="Aiach N."/>
            <person name="Arnaiz O."/>
            <person name="Billaut A."/>
            <person name="Beisson J."/>
            <person name="Blanc I."/>
            <person name="Bouhouche K."/>
            <person name="Camara F."/>
            <person name="Duharcourt S."/>
            <person name="Guigo R."/>
            <person name="Gogendeau D."/>
            <person name="Katinka M."/>
            <person name="Keller A.-M."/>
            <person name="Kissmehl R."/>
            <person name="Klotz C."/>
            <person name="Koll F."/>
            <person name="Le Moue A."/>
            <person name="Lepere C."/>
            <person name="Malinsky S."/>
            <person name="Nowacki M."/>
            <person name="Nowak J.K."/>
            <person name="Plattner H."/>
            <person name="Poulain J."/>
            <person name="Ruiz F."/>
            <person name="Serrano V."/>
            <person name="Zagulski M."/>
            <person name="Dessen P."/>
            <person name="Betermier M."/>
            <person name="Weissenbach J."/>
            <person name="Scarpelli C."/>
            <person name="Schachter V."/>
            <person name="Sperling L."/>
            <person name="Meyer E."/>
            <person name="Cohen J."/>
            <person name="Wincker P."/>
        </authorList>
    </citation>
    <scope>NUCLEOTIDE SEQUENCE [LARGE SCALE GENOMIC DNA]</scope>
    <source>
        <strain evidence="4 5">Stock d4-2</strain>
    </source>
</reference>
<gene>
    <name evidence="4" type="ORF">GSPATT00028632001</name>
</gene>
<dbReference type="GO" id="GO:0016491">
    <property type="term" value="F:oxidoreductase activity"/>
    <property type="evidence" value="ECO:0007669"/>
    <property type="project" value="UniProtKB-KW"/>
</dbReference>
<dbReference type="SUPFAM" id="SSF51735">
    <property type="entry name" value="NAD(P)-binding Rossmann-fold domains"/>
    <property type="match status" value="1"/>
</dbReference>
<dbReference type="Pfam" id="PF00106">
    <property type="entry name" value="adh_short"/>
    <property type="match status" value="1"/>
</dbReference>
<keyword evidence="5" id="KW-1185">Reference proteome</keyword>
<organism evidence="4 5">
    <name type="scientific">Paramecium tetraurelia</name>
    <dbReference type="NCBI Taxonomy" id="5888"/>
    <lineage>
        <taxon>Eukaryota</taxon>
        <taxon>Sar</taxon>
        <taxon>Alveolata</taxon>
        <taxon>Ciliophora</taxon>
        <taxon>Intramacronucleata</taxon>
        <taxon>Oligohymenophorea</taxon>
        <taxon>Peniculida</taxon>
        <taxon>Parameciidae</taxon>
        <taxon>Paramecium</taxon>
    </lineage>
</organism>
<sequence>MNKLLALSLGSISLIAGKLQIMGGINYFRKHQEVQIILNEIALHDKTILITGATDGIGWETAKKLSKAKSIIVAGRNIERIKSQLNNYTNIQYMYLDLNDLDKVQQFCEEFKKSYGKLDILINNAGVFNLDQKYTKQGFEQNFGINYLSPFLLTYNLLGHIPNEQESRIIFVASRAHTDTPRQVDFNYYLNQDPIPYPWHKTYGISKLANMYEASSFANHLKGTNIKVYSLHPGVVRTNMLNQFQFYSFLAPFIWYFTKTPEQGSVTSKFLATSPNNNLKNGYYYKDCYPKYLKSDDNVLFNNTIKLLQKLGYIK</sequence>
<dbReference type="InterPro" id="IPR002347">
    <property type="entry name" value="SDR_fam"/>
</dbReference>
<dbReference type="PANTHER" id="PTHR24320">
    <property type="entry name" value="RETINOL DEHYDROGENASE"/>
    <property type="match status" value="1"/>
</dbReference>
<dbReference type="STRING" id="5888.A0BGD0"/>
<accession>A0BGD0</accession>
<dbReference type="InterPro" id="IPR036291">
    <property type="entry name" value="NAD(P)-bd_dom_sf"/>
</dbReference>
<dbReference type="Proteomes" id="UP000000600">
    <property type="component" value="Unassembled WGS sequence"/>
</dbReference>
<protein>
    <submittedName>
        <fullName evidence="4">Uncharacterized protein</fullName>
    </submittedName>
</protein>
<dbReference type="RefSeq" id="XP_001424995.1">
    <property type="nucleotide sequence ID" value="XM_001424958.1"/>
</dbReference>
<evidence type="ECO:0000313" key="5">
    <source>
        <dbReference type="Proteomes" id="UP000000600"/>
    </source>
</evidence>
<dbReference type="GeneID" id="5010781"/>
<evidence type="ECO:0000256" key="2">
    <source>
        <dbReference type="ARBA" id="ARBA00023002"/>
    </source>
</evidence>
<dbReference type="eggNOG" id="KOG1208">
    <property type="taxonomic scope" value="Eukaryota"/>
</dbReference>
<proteinExistence type="inferred from homology"/>
<dbReference type="OrthoDB" id="1274115at2759"/>
<evidence type="ECO:0000313" key="4">
    <source>
        <dbReference type="EMBL" id="CAK57597.1"/>
    </source>
</evidence>